<evidence type="ECO:0000256" key="1">
    <source>
        <dbReference type="SAM" id="MobiDB-lite"/>
    </source>
</evidence>
<feature type="compositionally biased region" description="Polar residues" evidence="1">
    <location>
        <begin position="1"/>
        <end position="15"/>
    </location>
</feature>
<dbReference type="OrthoDB" id="5418203at2759"/>
<organism evidence="2 3">
    <name type="scientific">Colletotrichum gloeosporioides (strain Cg-14)</name>
    <name type="common">Anthracnose fungus</name>
    <name type="synonym">Glomerella cingulata</name>
    <dbReference type="NCBI Taxonomy" id="1237896"/>
    <lineage>
        <taxon>Eukaryota</taxon>
        <taxon>Fungi</taxon>
        <taxon>Dikarya</taxon>
        <taxon>Ascomycota</taxon>
        <taxon>Pezizomycotina</taxon>
        <taxon>Sordariomycetes</taxon>
        <taxon>Hypocreomycetidae</taxon>
        <taxon>Glomerellales</taxon>
        <taxon>Glomerellaceae</taxon>
        <taxon>Colletotrichum</taxon>
        <taxon>Colletotrichum gloeosporioides species complex</taxon>
    </lineage>
</organism>
<reference evidence="3" key="1">
    <citation type="journal article" date="2013" name="Mol. Plant Microbe Interact.">
        <title>Global aspects of pacC regulation of pathogenicity genes in Colletotrichum gloeosporioides as revealed by transcriptome analysis.</title>
        <authorList>
            <person name="Alkan N."/>
            <person name="Meng X."/>
            <person name="Friedlander G."/>
            <person name="Reuveni E."/>
            <person name="Sukno S."/>
            <person name="Sherman A."/>
            <person name="Thon M."/>
            <person name="Fluhr R."/>
            <person name="Prusky D."/>
        </authorList>
    </citation>
    <scope>NUCLEOTIDE SEQUENCE [LARGE SCALE GENOMIC DNA]</scope>
    <source>
        <strain evidence="3">Cg-14</strain>
    </source>
</reference>
<evidence type="ECO:0000313" key="2">
    <source>
        <dbReference type="EMBL" id="EQB55173.1"/>
    </source>
</evidence>
<gene>
    <name evidence="2" type="ORF">CGLO_04926</name>
</gene>
<dbReference type="EMBL" id="AMYD01000991">
    <property type="protein sequence ID" value="EQB55173.1"/>
    <property type="molecule type" value="Genomic_DNA"/>
</dbReference>
<sequence length="145" mass="16097">MPSGQKSDVASSLSKLTLDGDKKPAKPAKKAKKPVVDSWEDEDLDDDDEEEEAKPPGGDGSKAPPPTPHLSHVQHGVSLFSPTDAVARRMIASALGVKVPKQTEEQKAYDRAVREQERKRREEEKAAERKKQEEMERAKAAIWED</sequence>
<dbReference type="Proteomes" id="UP000015530">
    <property type="component" value="Unassembled WGS sequence"/>
</dbReference>
<feature type="region of interest" description="Disordered" evidence="1">
    <location>
        <begin position="98"/>
        <end position="145"/>
    </location>
</feature>
<proteinExistence type="predicted"/>
<evidence type="ECO:0000313" key="3">
    <source>
        <dbReference type="Proteomes" id="UP000015530"/>
    </source>
</evidence>
<dbReference type="OMA" id="PTQFEYP"/>
<dbReference type="AlphaFoldDB" id="T0KR86"/>
<comment type="caution">
    <text evidence="2">The sequence shown here is derived from an EMBL/GenBank/DDBJ whole genome shotgun (WGS) entry which is preliminary data.</text>
</comment>
<dbReference type="HOGENOM" id="CLU_087700_1_0_1"/>
<accession>T0KR86</accession>
<feature type="region of interest" description="Disordered" evidence="1">
    <location>
        <begin position="1"/>
        <end position="78"/>
    </location>
</feature>
<protein>
    <submittedName>
        <fullName evidence="2">Uncharacterized protein</fullName>
    </submittedName>
</protein>
<feature type="compositionally biased region" description="Basic and acidic residues" evidence="1">
    <location>
        <begin position="101"/>
        <end position="139"/>
    </location>
</feature>
<feature type="compositionally biased region" description="Acidic residues" evidence="1">
    <location>
        <begin position="38"/>
        <end position="52"/>
    </location>
</feature>
<name>T0KR86_COLGC</name>